<accession>A0AA90H6E5</accession>
<evidence type="ECO:0000259" key="8">
    <source>
        <dbReference type="Pfam" id="PF04024"/>
    </source>
</evidence>
<keyword evidence="5 7" id="KW-0472">Membrane</keyword>
<feature type="transmembrane region" description="Helical" evidence="7">
    <location>
        <begin position="323"/>
        <end position="341"/>
    </location>
</feature>
<dbReference type="EMBL" id="JABXJJ020000036">
    <property type="protein sequence ID" value="MDI5972771.1"/>
    <property type="molecule type" value="Genomic_DNA"/>
</dbReference>
<feature type="domain" description="Phage shock protein PspC N-terminal" evidence="8">
    <location>
        <begin position="50"/>
        <end position="104"/>
    </location>
</feature>
<dbReference type="InterPro" id="IPR052027">
    <property type="entry name" value="PspC"/>
</dbReference>
<protein>
    <submittedName>
        <fullName evidence="10">PspC domain-containing protein</fullName>
    </submittedName>
</protein>
<feature type="region of interest" description="Disordered" evidence="6">
    <location>
        <begin position="249"/>
        <end position="283"/>
    </location>
</feature>
<feature type="region of interest" description="Disordered" evidence="6">
    <location>
        <begin position="1"/>
        <end position="50"/>
    </location>
</feature>
<reference evidence="10" key="1">
    <citation type="submission" date="2023-05" db="EMBL/GenBank/DDBJ databases">
        <title>Streptantibioticus silvisoli sp. nov., acidotolerant actinomycetes 1 from pine litter.</title>
        <authorList>
            <person name="Swiecimska M."/>
            <person name="Golinska P."/>
            <person name="Sangal V."/>
            <person name="Wachnowicz B."/>
            <person name="Goodfellow M."/>
        </authorList>
    </citation>
    <scope>NUCLEOTIDE SEQUENCE</scope>
    <source>
        <strain evidence="10">SL13</strain>
    </source>
</reference>
<feature type="transmembrane region" description="Helical" evidence="7">
    <location>
        <begin position="289"/>
        <end position="311"/>
    </location>
</feature>
<evidence type="ECO:0000256" key="1">
    <source>
        <dbReference type="ARBA" id="ARBA00004162"/>
    </source>
</evidence>
<evidence type="ECO:0000256" key="4">
    <source>
        <dbReference type="ARBA" id="ARBA00022989"/>
    </source>
</evidence>
<keyword evidence="2" id="KW-1003">Cell membrane</keyword>
<organism evidence="10">
    <name type="scientific">Streptantibioticus silvisoli</name>
    <dbReference type="NCBI Taxonomy" id="2705255"/>
    <lineage>
        <taxon>Bacteria</taxon>
        <taxon>Bacillati</taxon>
        <taxon>Actinomycetota</taxon>
        <taxon>Actinomycetes</taxon>
        <taxon>Kitasatosporales</taxon>
        <taxon>Streptomycetaceae</taxon>
        <taxon>Streptantibioticus</taxon>
    </lineage>
</organism>
<feature type="compositionally biased region" description="Low complexity" evidence="6">
    <location>
        <begin position="7"/>
        <end position="27"/>
    </location>
</feature>
<sequence>MTDDKPGPAAGADDAAGGAQDVPAAGPTVPGPSGPRESPDTPDTSARKLLTRSRRSKIIGGVCGGLGRYFGIDPVIFRVVLAVLALTGGVGLISYGIGWLLIPLDGEDETELRRLMSGRIEGTSMTAVLCALVGSGLFLSTMDNGETQAFALCLVGAMVAAVYWSQRRRAWLASVAADYAHAMRNRSGAAGAGPAREAPPAAQPPPKDGPSWWRTSAGPTMPGPNGPVSFTKTAPGVFITRPAGGGIGGGTGGQYVWGPEDPGPETEDAKAAGRSAASKRADRREREGGLYSAVVFLLSLLAGTGGAAVSWHRQPLGTSLEVGFVAMLAVLGLGMVGGSFAGRRGHGMIGWAVLASFLVAVSATMPKSVGTDWHRATWHPASAAAVRPSYALGAGQGVLDLTGVSPHGGTVTTSVDMGAGQIQVRVPRDVTVRLSAKVGLGDVRLPDERHHDVNVSPDKTREGTYPPAVGTKSAGTIKLTLKLGAGQVEVLRAPAS</sequence>
<feature type="transmembrane region" description="Helical" evidence="7">
    <location>
        <begin position="147"/>
        <end position="164"/>
    </location>
</feature>
<dbReference type="RefSeq" id="WP_271317564.1">
    <property type="nucleotide sequence ID" value="NZ_JABXJJ020000036.1"/>
</dbReference>
<feature type="transmembrane region" description="Helical" evidence="7">
    <location>
        <begin position="348"/>
        <end position="365"/>
    </location>
</feature>
<gene>
    <name evidence="10" type="ORF">POF50_026090</name>
</gene>
<feature type="region of interest" description="Disordered" evidence="6">
    <location>
        <begin position="187"/>
        <end position="234"/>
    </location>
</feature>
<dbReference type="AlphaFoldDB" id="A0AA90H6E5"/>
<feature type="domain" description="Cell wall-active antibiotics response LiaF-like C-terminal" evidence="9">
    <location>
        <begin position="393"/>
        <end position="490"/>
    </location>
</feature>
<dbReference type="PANTHER" id="PTHR33885">
    <property type="entry name" value="PHAGE SHOCK PROTEIN C"/>
    <property type="match status" value="1"/>
</dbReference>
<dbReference type="PANTHER" id="PTHR33885:SF3">
    <property type="entry name" value="PHAGE SHOCK PROTEIN C"/>
    <property type="match status" value="1"/>
</dbReference>
<evidence type="ECO:0000259" key="9">
    <source>
        <dbReference type="Pfam" id="PF09922"/>
    </source>
</evidence>
<name>A0AA90H6E5_9ACTN</name>
<evidence type="ECO:0000256" key="3">
    <source>
        <dbReference type="ARBA" id="ARBA00022692"/>
    </source>
</evidence>
<evidence type="ECO:0000313" key="10">
    <source>
        <dbReference type="EMBL" id="MDI5972771.1"/>
    </source>
</evidence>
<dbReference type="InterPro" id="IPR024425">
    <property type="entry name" value="LiaF-like_C"/>
</dbReference>
<feature type="compositionally biased region" description="Basic and acidic residues" evidence="6">
    <location>
        <begin position="448"/>
        <end position="462"/>
    </location>
</feature>
<feature type="transmembrane region" description="Helical" evidence="7">
    <location>
        <begin position="123"/>
        <end position="141"/>
    </location>
</feature>
<dbReference type="InterPro" id="IPR007168">
    <property type="entry name" value="Phageshock_PspC_N"/>
</dbReference>
<keyword evidence="4 7" id="KW-1133">Transmembrane helix</keyword>
<comment type="caution">
    <text evidence="10">The sequence shown here is derived from an EMBL/GenBank/DDBJ whole genome shotgun (WGS) entry which is preliminary data.</text>
</comment>
<evidence type="ECO:0000256" key="7">
    <source>
        <dbReference type="SAM" id="Phobius"/>
    </source>
</evidence>
<dbReference type="GO" id="GO:0005886">
    <property type="term" value="C:plasma membrane"/>
    <property type="evidence" value="ECO:0007669"/>
    <property type="project" value="UniProtKB-SubCell"/>
</dbReference>
<keyword evidence="3 7" id="KW-0812">Transmembrane</keyword>
<feature type="region of interest" description="Disordered" evidence="6">
    <location>
        <begin position="448"/>
        <end position="471"/>
    </location>
</feature>
<feature type="compositionally biased region" description="Low complexity" evidence="6">
    <location>
        <begin position="188"/>
        <end position="200"/>
    </location>
</feature>
<dbReference type="Pfam" id="PF09922">
    <property type="entry name" value="LiaF-like_C"/>
    <property type="match status" value="1"/>
</dbReference>
<proteinExistence type="predicted"/>
<dbReference type="Pfam" id="PF04024">
    <property type="entry name" value="PspC"/>
    <property type="match status" value="1"/>
</dbReference>
<feature type="transmembrane region" description="Helical" evidence="7">
    <location>
        <begin position="75"/>
        <end position="102"/>
    </location>
</feature>
<evidence type="ECO:0000256" key="6">
    <source>
        <dbReference type="SAM" id="MobiDB-lite"/>
    </source>
</evidence>
<evidence type="ECO:0000256" key="5">
    <source>
        <dbReference type="ARBA" id="ARBA00023136"/>
    </source>
</evidence>
<comment type="subcellular location">
    <subcellularLocation>
        <location evidence="1">Cell membrane</location>
        <topology evidence="1">Single-pass membrane protein</topology>
    </subcellularLocation>
</comment>
<evidence type="ECO:0000256" key="2">
    <source>
        <dbReference type="ARBA" id="ARBA00022475"/>
    </source>
</evidence>